<keyword evidence="7" id="KW-1133">Transmembrane helix</keyword>
<feature type="chain" id="PRO_5001610152" evidence="8">
    <location>
        <begin position="24"/>
        <end position="1174"/>
    </location>
</feature>
<proteinExistence type="inferred from homology"/>
<dbReference type="PROSITE" id="PS51892">
    <property type="entry name" value="SUBTILASE"/>
    <property type="match status" value="1"/>
</dbReference>
<dbReference type="Pfam" id="PF23001">
    <property type="entry name" value="MBTP1_N"/>
    <property type="match status" value="1"/>
</dbReference>
<feature type="domain" description="MBTPS1 fourth" evidence="11">
    <location>
        <begin position="662"/>
        <end position="931"/>
    </location>
</feature>
<dbReference type="InterPro" id="IPR050131">
    <property type="entry name" value="Peptidase_S8_subtilisin-like"/>
</dbReference>
<protein>
    <submittedName>
        <fullName evidence="13">Membrane-bound transcription factor site-1 protease</fullName>
    </submittedName>
</protein>
<keyword evidence="4 5" id="KW-0720">Serine protease</keyword>
<dbReference type="InterPro" id="IPR015500">
    <property type="entry name" value="Peptidase_S8_subtilisin-rel"/>
</dbReference>
<dbReference type="InterPro" id="IPR057032">
    <property type="entry name" value="MBTPS1_4th"/>
</dbReference>
<gene>
    <name evidence="13" type="primary">MBTPS1</name>
    <name evidence="13" type="ORF">TSPGSL018_27561</name>
</gene>
<dbReference type="InterPro" id="IPR000209">
    <property type="entry name" value="Peptidase_S8/S53_dom"/>
</dbReference>
<feature type="domain" description="MBTPS1 third" evidence="12">
    <location>
        <begin position="532"/>
        <end position="661"/>
    </location>
</feature>
<dbReference type="Pfam" id="PF00082">
    <property type="entry name" value="Peptidase_S8"/>
    <property type="match status" value="1"/>
</dbReference>
<feature type="signal peptide" evidence="8">
    <location>
        <begin position="1"/>
        <end position="23"/>
    </location>
</feature>
<dbReference type="GO" id="GO:0005794">
    <property type="term" value="C:Golgi apparatus"/>
    <property type="evidence" value="ECO:0007669"/>
    <property type="project" value="TreeGrafter"/>
</dbReference>
<organism evidence="13">
    <name type="scientific">Tetraselmis sp. GSL018</name>
    <dbReference type="NCBI Taxonomy" id="582737"/>
    <lineage>
        <taxon>Eukaryota</taxon>
        <taxon>Viridiplantae</taxon>
        <taxon>Chlorophyta</taxon>
        <taxon>core chlorophytes</taxon>
        <taxon>Chlorodendrophyceae</taxon>
        <taxon>Chlorodendrales</taxon>
        <taxon>Chlorodendraceae</taxon>
        <taxon>Tetraselmis</taxon>
    </lineage>
</organism>
<reference evidence="13" key="1">
    <citation type="submission" date="2014-05" db="EMBL/GenBank/DDBJ databases">
        <title>The transcriptome of the halophilic microalga Tetraselmis sp. GSL018 isolated from the Great Salt Lake, Utah.</title>
        <authorList>
            <person name="Jinkerson R.E."/>
            <person name="D'Adamo S."/>
            <person name="Posewitz M.C."/>
        </authorList>
    </citation>
    <scope>NUCLEOTIDE SEQUENCE</scope>
    <source>
        <strain evidence="13">GSL018</strain>
    </source>
</reference>
<evidence type="ECO:0000313" key="13">
    <source>
        <dbReference type="EMBL" id="JAC60955.1"/>
    </source>
</evidence>
<keyword evidence="3 5" id="KW-0378">Hydrolase</keyword>
<dbReference type="EMBL" id="GBEZ01026234">
    <property type="protein sequence ID" value="JAC60955.1"/>
    <property type="molecule type" value="Transcribed_RNA"/>
</dbReference>
<dbReference type="AlphaFoldDB" id="A0A061QR69"/>
<keyword evidence="7" id="KW-0812">Transmembrane</keyword>
<sequence>MCVRISLESLFVALILSAAPLLGASVPTALEDSQVCAKPAAEEIPELHAFPETEVCLDAERVPGPTSAAEQTEGAYIVRFHEYRMQDAHAAAVGQALQPLGADAFAWVPRHNKAAAFPTDFGLVKAAPGWEDRVLATLRSQSWVRAVDPDRRLGRALAWEAEEGAGREAEGGACDLTEPACVHKPPGRMQTRPTMGLSGAGDDDPSAADGHSAPWRHSNASRRELLYPFHPQQNSVTSLFQADKLWSHGFKGQKVKMGVFDTGIRKDHPHVKNIDERSNWTHEPTLADGLGHGSFVAGVIASSDPQCPGFAPEVELHTFRVFTNDQVSYTSWFLDAFNYAIATEMDVVNLSIGGPDYLDEPFVDKVLEITSNGLIMVSAIGNDGPNYGTLNNPADQNDVIGVGGIDFSDRIAPFSSRGMSTWELPGGYGRVKPDIVAYGKDVSGSKIQTGCRSLSGTSVASPVVAGAVCLLASVVPQEKRPRLLNPASMKQALVGGAVPIPGAHIFEQGQGKMNLINSMEILRKYEPHASVVPKELDLTNCPYMWPLCKQPLYANAQPVMFNMTVLNGMGVTGEFSREPVWVPDRGSMAEHLEVRFAYSQRLWPWSGFLALYISVLPSGQNERGEARGHVEFTISSPPAPGESAPQQSRVSFPLKAHIVPTPRREQRILWDQFHSIRYPPGYLPRDNLDVRNDILDWHGDHPHTNYKDMFNFLVDAGYYLEVLGRPFTCFDAGQYGTLLLADTEEEFYPEEVEKLKRDVQELGLGLVVFAEWYNRDMLMRMQFFDDNTRSWWTPYTGGGNVPALNDLLAPFGVAFGDAVLTGHFAAGQASTKFMSGANIARFPAGSYLHMSSMSERSRSNGQARVGPGTTRTAQFPVLGITASSRGRIAVFGDASCLDSSHMVSNCFVLLRQLLEYTSMGKESTQLFTAASRTHEPFGVQSAGLPQRRTDIDFRDVSTVLNYPASCGEEMDAAAWDRRAAFQRTTQETMLLKRRGIGDFGSQLPVQPPPKPPAVSPVPSSHHRRSRSEIRGPHHHPRETPVTAERPRTHSSPAGTPPERVGVVDRPVIEPESNAARDSVHLWPPSPSEKADMSSTQKAGLGQQDHGPLIMGKGEGMDIVEIVEMPHLSSWQMPRLLAAAGLLLVLFLWRLSRRNRSAAQRVPGASRAYRRVFGH</sequence>
<feature type="active site" description="Charge relay system" evidence="5">
    <location>
        <position position="292"/>
    </location>
</feature>
<keyword evidence="7" id="KW-0472">Membrane</keyword>
<feature type="domain" description="Membrane-bound transcription factor site-1 protease-like N-terminal" evidence="10">
    <location>
        <begin position="75"/>
        <end position="151"/>
    </location>
</feature>
<evidence type="ECO:0000256" key="3">
    <source>
        <dbReference type="ARBA" id="ARBA00022801"/>
    </source>
</evidence>
<comment type="similarity">
    <text evidence="1 5">Belongs to the peptidase S8 family.</text>
</comment>
<evidence type="ECO:0000256" key="2">
    <source>
        <dbReference type="ARBA" id="ARBA00022670"/>
    </source>
</evidence>
<evidence type="ECO:0000259" key="12">
    <source>
        <dbReference type="Pfam" id="PF23094"/>
    </source>
</evidence>
<dbReference type="GO" id="GO:0006508">
    <property type="term" value="P:proteolysis"/>
    <property type="evidence" value="ECO:0007669"/>
    <property type="project" value="UniProtKB-KW"/>
</dbReference>
<feature type="region of interest" description="Disordered" evidence="6">
    <location>
        <begin position="998"/>
        <end position="1107"/>
    </location>
</feature>
<dbReference type="PROSITE" id="PS00138">
    <property type="entry name" value="SUBTILASE_SER"/>
    <property type="match status" value="1"/>
</dbReference>
<dbReference type="InterPro" id="IPR055143">
    <property type="entry name" value="MBTP1_N"/>
</dbReference>
<dbReference type="InterPro" id="IPR022398">
    <property type="entry name" value="Peptidase_S8_His-AS"/>
</dbReference>
<dbReference type="InterPro" id="IPR036852">
    <property type="entry name" value="Peptidase_S8/S53_dom_sf"/>
</dbReference>
<keyword evidence="2 5" id="KW-0645">Protease</keyword>
<evidence type="ECO:0000259" key="11">
    <source>
        <dbReference type="Pfam" id="PF23090"/>
    </source>
</evidence>
<dbReference type="Gene3D" id="3.40.50.200">
    <property type="entry name" value="Peptidase S8/S53 domain"/>
    <property type="match status" value="1"/>
</dbReference>
<dbReference type="Pfam" id="PF23090">
    <property type="entry name" value="MBTPS1_4th"/>
    <property type="match status" value="1"/>
</dbReference>
<dbReference type="Pfam" id="PF23094">
    <property type="entry name" value="MBTPS1_3rd"/>
    <property type="match status" value="1"/>
</dbReference>
<feature type="active site" description="Charge relay system" evidence="5">
    <location>
        <position position="261"/>
    </location>
</feature>
<feature type="active site" description="Charge relay system" evidence="5">
    <location>
        <position position="458"/>
    </location>
</feature>
<evidence type="ECO:0000256" key="8">
    <source>
        <dbReference type="SAM" id="SignalP"/>
    </source>
</evidence>
<evidence type="ECO:0000256" key="6">
    <source>
        <dbReference type="SAM" id="MobiDB-lite"/>
    </source>
</evidence>
<dbReference type="SUPFAM" id="SSF52743">
    <property type="entry name" value="Subtilisin-like"/>
    <property type="match status" value="1"/>
</dbReference>
<dbReference type="GO" id="GO:0004252">
    <property type="term" value="F:serine-type endopeptidase activity"/>
    <property type="evidence" value="ECO:0007669"/>
    <property type="project" value="UniProtKB-UniRule"/>
</dbReference>
<dbReference type="PROSITE" id="PS00137">
    <property type="entry name" value="SUBTILASE_HIS"/>
    <property type="match status" value="1"/>
</dbReference>
<dbReference type="InterPro" id="IPR023828">
    <property type="entry name" value="Peptidase_S8_Ser-AS"/>
</dbReference>
<keyword evidence="8" id="KW-0732">Signal</keyword>
<dbReference type="PANTHER" id="PTHR43806">
    <property type="entry name" value="PEPTIDASE S8"/>
    <property type="match status" value="1"/>
</dbReference>
<dbReference type="PANTHER" id="PTHR43806:SF7">
    <property type="entry name" value="MEMBRANE-BOUND TRANSCRIPTION FACTOR SITE-1 PROTEASE"/>
    <property type="match status" value="1"/>
</dbReference>
<evidence type="ECO:0000259" key="10">
    <source>
        <dbReference type="Pfam" id="PF23001"/>
    </source>
</evidence>
<accession>A0A061QR69</accession>
<name>A0A061QR69_9CHLO</name>
<evidence type="ECO:0000256" key="4">
    <source>
        <dbReference type="ARBA" id="ARBA00022825"/>
    </source>
</evidence>
<evidence type="ECO:0000256" key="1">
    <source>
        <dbReference type="ARBA" id="ARBA00011073"/>
    </source>
</evidence>
<evidence type="ECO:0000259" key="9">
    <source>
        <dbReference type="Pfam" id="PF00082"/>
    </source>
</evidence>
<evidence type="ECO:0000256" key="7">
    <source>
        <dbReference type="SAM" id="Phobius"/>
    </source>
</evidence>
<evidence type="ECO:0000256" key="5">
    <source>
        <dbReference type="PROSITE-ProRule" id="PRU01240"/>
    </source>
</evidence>
<feature type="transmembrane region" description="Helical" evidence="7">
    <location>
        <begin position="1132"/>
        <end position="1150"/>
    </location>
</feature>
<feature type="region of interest" description="Disordered" evidence="6">
    <location>
        <begin position="177"/>
        <end position="215"/>
    </location>
</feature>
<dbReference type="PRINTS" id="PR00723">
    <property type="entry name" value="SUBTILISIN"/>
</dbReference>
<dbReference type="InterPro" id="IPR057060">
    <property type="entry name" value="MBTPS1_3rd"/>
</dbReference>
<feature type="compositionally biased region" description="Pro residues" evidence="6">
    <location>
        <begin position="1005"/>
        <end position="1015"/>
    </location>
</feature>
<feature type="domain" description="Peptidase S8/S53" evidence="9">
    <location>
        <begin position="252"/>
        <end position="497"/>
    </location>
</feature>